<keyword evidence="3" id="KW-1185">Reference proteome</keyword>
<accession>A0A0A8K4P9</accession>
<gene>
    <name evidence="2" type="ORF">GL4_2453</name>
</gene>
<organism evidence="2 3">
    <name type="scientific">Methyloceanibacter caenitepidi</name>
    <dbReference type="NCBI Taxonomy" id="1384459"/>
    <lineage>
        <taxon>Bacteria</taxon>
        <taxon>Pseudomonadati</taxon>
        <taxon>Pseudomonadota</taxon>
        <taxon>Alphaproteobacteria</taxon>
        <taxon>Hyphomicrobiales</taxon>
        <taxon>Hyphomicrobiaceae</taxon>
        <taxon>Methyloceanibacter</taxon>
    </lineage>
</organism>
<dbReference type="Proteomes" id="UP000031643">
    <property type="component" value="Chromosome"/>
</dbReference>
<dbReference type="AlphaFoldDB" id="A0A0A8K4P9"/>
<evidence type="ECO:0000256" key="1">
    <source>
        <dbReference type="SAM" id="MobiDB-lite"/>
    </source>
</evidence>
<reference evidence="2 3" key="1">
    <citation type="submission" date="2014-09" db="EMBL/GenBank/DDBJ databases">
        <title>Genome sequencing of Methyloceanibacter caenitepidi Gela4.</title>
        <authorList>
            <person name="Takeuchi M."/>
            <person name="Susumu S."/>
            <person name="Kamagata Y."/>
            <person name="Oshima K."/>
            <person name="Hattori M."/>
            <person name="Iwasaki W."/>
        </authorList>
    </citation>
    <scope>NUCLEOTIDE SEQUENCE [LARGE SCALE GENOMIC DNA]</scope>
    <source>
        <strain evidence="2 3">Gela4</strain>
    </source>
</reference>
<sequence length="61" mass="6861">MRQLDDGQEDWRSAKDPDKRQGTATQVLDTGHDRGGQRANARRGNPPRQTTVKAVERLESC</sequence>
<proteinExistence type="predicted"/>
<feature type="compositionally biased region" description="Basic and acidic residues" evidence="1">
    <location>
        <begin position="9"/>
        <end position="21"/>
    </location>
</feature>
<dbReference type="KEGG" id="mcg:GL4_2453"/>
<dbReference type="EMBL" id="AP014648">
    <property type="protein sequence ID" value="BAQ17888.1"/>
    <property type="molecule type" value="Genomic_DNA"/>
</dbReference>
<dbReference type="STRING" id="1384459.GL4_2453"/>
<protein>
    <submittedName>
        <fullName evidence="2">Uncharacterized protein</fullName>
    </submittedName>
</protein>
<evidence type="ECO:0000313" key="2">
    <source>
        <dbReference type="EMBL" id="BAQ17888.1"/>
    </source>
</evidence>
<evidence type="ECO:0000313" key="3">
    <source>
        <dbReference type="Proteomes" id="UP000031643"/>
    </source>
</evidence>
<feature type="region of interest" description="Disordered" evidence="1">
    <location>
        <begin position="1"/>
        <end position="61"/>
    </location>
</feature>
<name>A0A0A8K4P9_9HYPH</name>
<dbReference type="HOGENOM" id="CLU_2917320_0_0_5"/>